<reference evidence="1 2" key="1">
    <citation type="submission" date="2016-10" db="EMBL/GenBank/DDBJ databases">
        <title>Draft genome sequence of Coniochaeta ligniaria NRRL30616, a lignocellulolytic fungus for bioabatement of inhibitors in plant biomass hydrolysates.</title>
        <authorList>
            <consortium name="DOE Joint Genome Institute"/>
            <person name="Jimenez D.J."/>
            <person name="Hector R.E."/>
            <person name="Riley R."/>
            <person name="Sun H."/>
            <person name="Grigoriev I.V."/>
            <person name="Van Elsas J.D."/>
            <person name="Nichols N.N."/>
        </authorList>
    </citation>
    <scope>NUCLEOTIDE SEQUENCE [LARGE SCALE GENOMIC DNA]</scope>
    <source>
        <strain evidence="1 2">NRRL 30616</strain>
    </source>
</reference>
<dbReference type="InParanoid" id="A0A1J7JKX4"/>
<proteinExistence type="predicted"/>
<sequence>MTVLIIWKLRDDTIHIQHLPGYAYARHLSSWRSCVLKCSCVPRYNISPEASEYCSTVRFRVTYEFVNTKTSDLELPKGKPTEAGVSYLVFGVGPDATGRCEMRSTHICRSSSGVIVCEGCWPCICVMDSTLELPCRRLHQLALRRQEGK</sequence>
<keyword evidence="2" id="KW-1185">Reference proteome</keyword>
<accession>A0A1J7JKX4</accession>
<protein>
    <submittedName>
        <fullName evidence="1">Uncharacterized protein</fullName>
    </submittedName>
</protein>
<name>A0A1J7JKX4_9PEZI</name>
<dbReference type="AlphaFoldDB" id="A0A1J7JKX4"/>
<evidence type="ECO:0000313" key="1">
    <source>
        <dbReference type="EMBL" id="OIW30496.1"/>
    </source>
</evidence>
<dbReference type="Proteomes" id="UP000182658">
    <property type="component" value="Unassembled WGS sequence"/>
</dbReference>
<evidence type="ECO:0000313" key="2">
    <source>
        <dbReference type="Proteomes" id="UP000182658"/>
    </source>
</evidence>
<gene>
    <name evidence="1" type="ORF">CONLIGDRAFT_280395</name>
</gene>
<organism evidence="1 2">
    <name type="scientific">Coniochaeta ligniaria NRRL 30616</name>
    <dbReference type="NCBI Taxonomy" id="1408157"/>
    <lineage>
        <taxon>Eukaryota</taxon>
        <taxon>Fungi</taxon>
        <taxon>Dikarya</taxon>
        <taxon>Ascomycota</taxon>
        <taxon>Pezizomycotina</taxon>
        <taxon>Sordariomycetes</taxon>
        <taxon>Sordariomycetidae</taxon>
        <taxon>Coniochaetales</taxon>
        <taxon>Coniochaetaceae</taxon>
        <taxon>Coniochaeta</taxon>
    </lineage>
</organism>
<dbReference type="EMBL" id="KV875096">
    <property type="protein sequence ID" value="OIW30496.1"/>
    <property type="molecule type" value="Genomic_DNA"/>
</dbReference>